<dbReference type="PANTHER" id="PTHR43464">
    <property type="entry name" value="METHYLTRANSFERASE"/>
    <property type="match status" value="1"/>
</dbReference>
<dbReference type="PANTHER" id="PTHR43464:SF19">
    <property type="entry name" value="UBIQUINONE BIOSYNTHESIS O-METHYLTRANSFERASE, MITOCHONDRIAL"/>
    <property type="match status" value="1"/>
</dbReference>
<name>A0A7I7JXC9_9MYCO</name>
<protein>
    <submittedName>
        <fullName evidence="4">Uncharacterized protein</fullName>
    </submittedName>
</protein>
<dbReference type="InterPro" id="IPR029063">
    <property type="entry name" value="SAM-dependent_MTases_sf"/>
</dbReference>
<keyword evidence="3" id="KW-0949">S-adenosyl-L-methionine</keyword>
<evidence type="ECO:0000256" key="3">
    <source>
        <dbReference type="ARBA" id="ARBA00022691"/>
    </source>
</evidence>
<dbReference type="Gene3D" id="3.40.50.150">
    <property type="entry name" value="Vaccinia Virus protein VP39"/>
    <property type="match status" value="1"/>
</dbReference>
<sequence>MTDDDVKQHWEDRYAERPQMFSGNVNRWLAEVAGPLAPGRVLDLGCGEGADSVWLAERGWQVTAVDISDTALQRARAEATRRGVADRIRFHQLNLSEEFPDGEFELVSAHFLQSLVHLDRNRIFGRAAAAVAPGGTLLIVDHAAAPPWAGHLHDHVFPTVDEVLSVVDDDGVWERVQAGTVERETVTPDGEPAVLLDNLIVLRRR</sequence>
<dbReference type="GO" id="GO:0008168">
    <property type="term" value="F:methyltransferase activity"/>
    <property type="evidence" value="ECO:0007669"/>
    <property type="project" value="UniProtKB-KW"/>
</dbReference>
<dbReference type="InterPro" id="IPR041698">
    <property type="entry name" value="Methyltransf_25"/>
</dbReference>
<dbReference type="SUPFAM" id="SSF53335">
    <property type="entry name" value="S-adenosyl-L-methionine-dependent methyltransferases"/>
    <property type="match status" value="1"/>
</dbReference>
<dbReference type="RefSeq" id="WP_098004505.1">
    <property type="nucleotide sequence ID" value="NZ_AP022563.1"/>
</dbReference>
<dbReference type="Proteomes" id="UP000467006">
    <property type="component" value="Chromosome"/>
</dbReference>
<gene>
    <name evidence="4" type="ORF">MDUV_08340</name>
</gene>
<keyword evidence="5" id="KW-1185">Reference proteome</keyword>
<dbReference type="EMBL" id="AP022563">
    <property type="protein sequence ID" value="BBX15974.1"/>
    <property type="molecule type" value="Genomic_DNA"/>
</dbReference>
<dbReference type="KEGG" id="mdu:MDUV_08340"/>
<reference evidence="4 5" key="1">
    <citation type="journal article" date="2019" name="Emerg. Microbes Infect.">
        <title>Comprehensive subspecies identification of 175 nontuberculous mycobacteria species based on 7547 genomic profiles.</title>
        <authorList>
            <person name="Matsumoto Y."/>
            <person name="Kinjo T."/>
            <person name="Motooka D."/>
            <person name="Nabeya D."/>
            <person name="Jung N."/>
            <person name="Uechi K."/>
            <person name="Horii T."/>
            <person name="Iida T."/>
            <person name="Fujita J."/>
            <person name="Nakamura S."/>
        </authorList>
    </citation>
    <scope>NUCLEOTIDE SEQUENCE [LARGE SCALE GENOMIC DNA]</scope>
    <source>
        <strain evidence="4 5">JCM 6396</strain>
    </source>
</reference>
<dbReference type="Pfam" id="PF13649">
    <property type="entry name" value="Methyltransf_25"/>
    <property type="match status" value="1"/>
</dbReference>
<accession>A0A7I7JXC9</accession>
<keyword evidence="2" id="KW-0808">Transferase</keyword>
<evidence type="ECO:0000313" key="5">
    <source>
        <dbReference type="Proteomes" id="UP000467006"/>
    </source>
</evidence>
<proteinExistence type="predicted"/>
<dbReference type="AlphaFoldDB" id="A0A7I7JXC9"/>
<organism evidence="4 5">
    <name type="scientific">Mycolicibacterium duvalii</name>
    <dbReference type="NCBI Taxonomy" id="39688"/>
    <lineage>
        <taxon>Bacteria</taxon>
        <taxon>Bacillati</taxon>
        <taxon>Actinomycetota</taxon>
        <taxon>Actinomycetes</taxon>
        <taxon>Mycobacteriales</taxon>
        <taxon>Mycobacteriaceae</taxon>
        <taxon>Mycolicibacterium</taxon>
    </lineage>
</organism>
<keyword evidence="1" id="KW-0489">Methyltransferase</keyword>
<evidence type="ECO:0000256" key="1">
    <source>
        <dbReference type="ARBA" id="ARBA00022603"/>
    </source>
</evidence>
<dbReference type="OrthoDB" id="9786503at2"/>
<evidence type="ECO:0000256" key="2">
    <source>
        <dbReference type="ARBA" id="ARBA00022679"/>
    </source>
</evidence>
<dbReference type="GO" id="GO:0032259">
    <property type="term" value="P:methylation"/>
    <property type="evidence" value="ECO:0007669"/>
    <property type="project" value="UniProtKB-KW"/>
</dbReference>
<dbReference type="CDD" id="cd02440">
    <property type="entry name" value="AdoMet_MTases"/>
    <property type="match status" value="1"/>
</dbReference>
<evidence type="ECO:0000313" key="4">
    <source>
        <dbReference type="EMBL" id="BBX15974.1"/>
    </source>
</evidence>